<accession>A0ABT5GJS2</accession>
<name>A0ABT5GJS2_9MICO</name>
<organism evidence="1 2">
    <name type="scientific">Intrasporangium calvum</name>
    <dbReference type="NCBI Taxonomy" id="53358"/>
    <lineage>
        <taxon>Bacteria</taxon>
        <taxon>Bacillati</taxon>
        <taxon>Actinomycetota</taxon>
        <taxon>Actinomycetes</taxon>
        <taxon>Micrococcales</taxon>
        <taxon>Intrasporangiaceae</taxon>
        <taxon>Intrasporangium</taxon>
    </lineage>
</organism>
<evidence type="ECO:0000313" key="1">
    <source>
        <dbReference type="EMBL" id="MDC5698334.1"/>
    </source>
</evidence>
<keyword evidence="2" id="KW-1185">Reference proteome</keyword>
<dbReference type="EMBL" id="JAPFQL010000062">
    <property type="protein sequence ID" value="MDC5698334.1"/>
    <property type="molecule type" value="Genomic_DNA"/>
</dbReference>
<evidence type="ECO:0008006" key="3">
    <source>
        <dbReference type="Google" id="ProtNLM"/>
    </source>
</evidence>
<evidence type="ECO:0000313" key="2">
    <source>
        <dbReference type="Proteomes" id="UP001150259"/>
    </source>
</evidence>
<protein>
    <recommendedName>
        <fullName evidence="3">DUF559 domain-containing protein</fullName>
    </recommendedName>
</protein>
<dbReference type="RefSeq" id="WP_272462908.1">
    <property type="nucleotide sequence ID" value="NZ_JAPFQL010000062.1"/>
</dbReference>
<reference evidence="1 2" key="1">
    <citation type="submission" date="2022-11" db="EMBL/GenBank/DDBJ databases">
        <title>Anaerobic phenanthrene biodegradation by a DNRA strain PheN6.</title>
        <authorList>
            <person name="Zhang Z."/>
        </authorList>
    </citation>
    <scope>NUCLEOTIDE SEQUENCE [LARGE SCALE GENOMIC DNA]</scope>
    <source>
        <strain evidence="1 2">PheN6</strain>
    </source>
</reference>
<dbReference type="Proteomes" id="UP001150259">
    <property type="component" value="Unassembled WGS sequence"/>
</dbReference>
<gene>
    <name evidence="1" type="ORF">OO014_13830</name>
</gene>
<sequence length="268" mass="30020">MRSEVAAGRWRTHGLQTVAVHCGELTEEEHRWRVLWETGEEVAAVDGVTALHAAGLRNYTDEAIHVSVVHRCAVKKVPGAKLHKVIRRVPDELVGAGLPRTRPAVAALRAAYWAASDRQAALILLMTVQQRLATPEQIKVRSTQLRGHKRRRFIKDVVGYLADGVQSLGELDFTKLCRARGLPEPTRQAVVEGPRGRMYLDVRWEEHSLVVEIDGVQHREGLQVSADNLSRNEVTLQDGKVLRIDLIGLRLYEDEFMDQVERALNAGS</sequence>
<comment type="caution">
    <text evidence="1">The sequence shown here is derived from an EMBL/GenBank/DDBJ whole genome shotgun (WGS) entry which is preliminary data.</text>
</comment>
<proteinExistence type="predicted"/>